<feature type="region of interest" description="Disordered" evidence="1">
    <location>
        <begin position="53"/>
        <end position="81"/>
    </location>
</feature>
<name>A0A518B2F3_9BACT</name>
<feature type="compositionally biased region" description="Polar residues" evidence="1">
    <location>
        <begin position="61"/>
        <end position="81"/>
    </location>
</feature>
<evidence type="ECO:0000313" key="2">
    <source>
        <dbReference type="EMBL" id="QDU61171.1"/>
    </source>
</evidence>
<organism evidence="2 3">
    <name type="scientific">Kolteria novifilia</name>
    <dbReference type="NCBI Taxonomy" id="2527975"/>
    <lineage>
        <taxon>Bacteria</taxon>
        <taxon>Pseudomonadati</taxon>
        <taxon>Planctomycetota</taxon>
        <taxon>Planctomycetia</taxon>
        <taxon>Kolteriales</taxon>
        <taxon>Kolteriaceae</taxon>
        <taxon>Kolteria</taxon>
    </lineage>
</organism>
<dbReference type="EMBL" id="CP036279">
    <property type="protein sequence ID" value="QDU61171.1"/>
    <property type="molecule type" value="Genomic_DNA"/>
</dbReference>
<evidence type="ECO:0008006" key="4">
    <source>
        <dbReference type="Google" id="ProtNLM"/>
    </source>
</evidence>
<reference evidence="2 3" key="1">
    <citation type="submission" date="2019-02" db="EMBL/GenBank/DDBJ databases">
        <title>Deep-cultivation of Planctomycetes and their phenomic and genomic characterization uncovers novel biology.</title>
        <authorList>
            <person name="Wiegand S."/>
            <person name="Jogler M."/>
            <person name="Boedeker C."/>
            <person name="Pinto D."/>
            <person name="Vollmers J."/>
            <person name="Rivas-Marin E."/>
            <person name="Kohn T."/>
            <person name="Peeters S.H."/>
            <person name="Heuer A."/>
            <person name="Rast P."/>
            <person name="Oberbeckmann S."/>
            <person name="Bunk B."/>
            <person name="Jeske O."/>
            <person name="Meyerdierks A."/>
            <person name="Storesund J.E."/>
            <person name="Kallscheuer N."/>
            <person name="Luecker S."/>
            <person name="Lage O.M."/>
            <person name="Pohl T."/>
            <person name="Merkel B.J."/>
            <person name="Hornburger P."/>
            <person name="Mueller R.-W."/>
            <person name="Bruemmer F."/>
            <person name="Labrenz M."/>
            <person name="Spormann A.M."/>
            <person name="Op den Camp H."/>
            <person name="Overmann J."/>
            <person name="Amann R."/>
            <person name="Jetten M.S.M."/>
            <person name="Mascher T."/>
            <person name="Medema M.H."/>
            <person name="Devos D.P."/>
            <person name="Kaster A.-K."/>
            <person name="Ovreas L."/>
            <person name="Rohde M."/>
            <person name="Galperin M.Y."/>
            <person name="Jogler C."/>
        </authorList>
    </citation>
    <scope>NUCLEOTIDE SEQUENCE [LARGE SCALE GENOMIC DNA]</scope>
    <source>
        <strain evidence="2 3">Pan216</strain>
    </source>
</reference>
<dbReference type="AlphaFoldDB" id="A0A518B2F3"/>
<evidence type="ECO:0000256" key="1">
    <source>
        <dbReference type="SAM" id="MobiDB-lite"/>
    </source>
</evidence>
<proteinExistence type="predicted"/>
<keyword evidence="3" id="KW-1185">Reference proteome</keyword>
<dbReference type="RefSeq" id="WP_145257800.1">
    <property type="nucleotide sequence ID" value="NZ_CP036279.1"/>
</dbReference>
<sequence>MLEIALAICVFGLFALLMGIGFLWKGRCLKGSCGGEPVRIANMTLSCGACPKRKETGGSDADSSPIVSQIESESDTPSSSA</sequence>
<dbReference type="Proteomes" id="UP000317093">
    <property type="component" value="Chromosome"/>
</dbReference>
<dbReference type="KEGG" id="knv:Pan216_20250"/>
<gene>
    <name evidence="2" type="ORF">Pan216_20250</name>
</gene>
<accession>A0A518B2F3</accession>
<evidence type="ECO:0000313" key="3">
    <source>
        <dbReference type="Proteomes" id="UP000317093"/>
    </source>
</evidence>
<protein>
    <recommendedName>
        <fullName evidence="4">(Na+)-NQR maturation NqrM</fullName>
    </recommendedName>
</protein>